<dbReference type="Pfam" id="PF01527">
    <property type="entry name" value="HTH_Tnp_1"/>
    <property type="match status" value="1"/>
</dbReference>
<dbReference type="PANTHER" id="PTHR37936">
    <property type="entry name" value="TRANSPOSASE INSC FOR INSERTION ELEMENT IS2A-RELATED"/>
    <property type="match status" value="1"/>
</dbReference>
<feature type="region of interest" description="Disordered" evidence="1">
    <location>
        <begin position="1"/>
        <end position="30"/>
    </location>
</feature>
<dbReference type="Proteomes" id="UP000318509">
    <property type="component" value="Unassembled WGS sequence"/>
</dbReference>
<evidence type="ECO:0008006" key="4">
    <source>
        <dbReference type="Google" id="ProtNLM"/>
    </source>
</evidence>
<dbReference type="GO" id="GO:0043565">
    <property type="term" value="F:sequence-specific DNA binding"/>
    <property type="evidence" value="ECO:0007669"/>
    <property type="project" value="InterPro"/>
</dbReference>
<name>A0A537JT66_9BACT</name>
<gene>
    <name evidence="2" type="ORF">E6H00_17605</name>
</gene>
<feature type="compositionally biased region" description="Basic residues" evidence="1">
    <location>
        <begin position="1"/>
        <end position="14"/>
    </location>
</feature>
<dbReference type="NCBIfam" id="NF047595">
    <property type="entry name" value="IS66_ISRel24_TnpA"/>
    <property type="match status" value="1"/>
</dbReference>
<dbReference type="InterPro" id="IPR002514">
    <property type="entry name" value="Transposase_8"/>
</dbReference>
<dbReference type="GO" id="GO:0006313">
    <property type="term" value="P:DNA transposition"/>
    <property type="evidence" value="ECO:0007669"/>
    <property type="project" value="InterPro"/>
</dbReference>
<evidence type="ECO:0000256" key="1">
    <source>
        <dbReference type="SAM" id="MobiDB-lite"/>
    </source>
</evidence>
<dbReference type="GO" id="GO:0004803">
    <property type="term" value="F:transposase activity"/>
    <property type="evidence" value="ECO:0007669"/>
    <property type="project" value="InterPro"/>
</dbReference>
<proteinExistence type="predicted"/>
<evidence type="ECO:0000313" key="2">
    <source>
        <dbReference type="EMBL" id="TMI86728.1"/>
    </source>
</evidence>
<dbReference type="EMBL" id="VBAK01000185">
    <property type="protein sequence ID" value="TMI86728.1"/>
    <property type="molecule type" value="Genomic_DNA"/>
</dbReference>
<protein>
    <recommendedName>
        <fullName evidence="4">Transposase</fullName>
    </recommendedName>
</protein>
<dbReference type="PANTHER" id="PTHR37936:SF3">
    <property type="entry name" value="TRANSPOSASE INSC FOR INSERTION ELEMENT IS2A-RELATED"/>
    <property type="match status" value="1"/>
</dbReference>
<reference evidence="2 3" key="1">
    <citation type="journal article" date="2019" name="Nat. Microbiol.">
        <title>Mediterranean grassland soil C-N compound turnover is dependent on rainfall and depth, and is mediated by genomically divergent microorganisms.</title>
        <authorList>
            <person name="Diamond S."/>
            <person name="Andeer P.F."/>
            <person name="Li Z."/>
            <person name="Crits-Christoph A."/>
            <person name="Burstein D."/>
            <person name="Anantharaman K."/>
            <person name="Lane K.R."/>
            <person name="Thomas B.C."/>
            <person name="Pan C."/>
            <person name="Northen T.R."/>
            <person name="Banfield J.F."/>
        </authorList>
    </citation>
    <scope>NUCLEOTIDE SEQUENCE [LARGE SCALE GENOMIC DNA]</scope>
    <source>
        <strain evidence="2">NP_3</strain>
    </source>
</reference>
<comment type="caution">
    <text evidence="2">The sequence shown here is derived from an EMBL/GenBank/DDBJ whole genome shotgun (WGS) entry which is preliminary data.</text>
</comment>
<organism evidence="2 3">
    <name type="scientific">Candidatus Segetimicrobium genomatis</name>
    <dbReference type="NCBI Taxonomy" id="2569760"/>
    <lineage>
        <taxon>Bacteria</taxon>
        <taxon>Bacillati</taxon>
        <taxon>Candidatus Sysuimicrobiota</taxon>
        <taxon>Candidatus Sysuimicrobiia</taxon>
        <taxon>Candidatus Sysuimicrobiales</taxon>
        <taxon>Candidatus Segetimicrobiaceae</taxon>
        <taxon>Candidatus Segetimicrobium</taxon>
    </lineage>
</organism>
<dbReference type="SUPFAM" id="SSF48295">
    <property type="entry name" value="TrpR-like"/>
    <property type="match status" value="1"/>
</dbReference>
<dbReference type="AlphaFoldDB" id="A0A537JT66"/>
<accession>A0A537JT66</accession>
<dbReference type="InterPro" id="IPR010921">
    <property type="entry name" value="Trp_repressor/repl_initiator"/>
</dbReference>
<evidence type="ECO:0000313" key="3">
    <source>
        <dbReference type="Proteomes" id="UP000318509"/>
    </source>
</evidence>
<sequence length="157" mass="17511">MDPRAKRTRSRCPRRSYVDTSVVSKTDRLGRRTGPRRKYLVGEKLRILEETRRPGASIAEVARAHGINANVVFGWRRLAQRGLLRAESAESIPLLPVKVESPTLLPTVKASSVPKAAPVSRERGVIEIEFAGGIRMRLQGAVDALLLKRVLKALRRQ</sequence>